<dbReference type="InterPro" id="IPR005545">
    <property type="entry name" value="YCII"/>
</dbReference>
<organism evidence="3 4">
    <name type="scientific">Piscinibacter terrae</name>
    <dbReference type="NCBI Taxonomy" id="2496871"/>
    <lineage>
        <taxon>Bacteria</taxon>
        <taxon>Pseudomonadati</taxon>
        <taxon>Pseudomonadota</taxon>
        <taxon>Betaproteobacteria</taxon>
        <taxon>Burkholderiales</taxon>
        <taxon>Sphaerotilaceae</taxon>
        <taxon>Piscinibacter</taxon>
    </lineage>
</organism>
<dbReference type="RefSeq" id="WP_124543087.1">
    <property type="nucleotide sequence ID" value="NZ_QUSW01000008.1"/>
</dbReference>
<evidence type="ECO:0000313" key="4">
    <source>
        <dbReference type="Proteomes" id="UP000267464"/>
    </source>
</evidence>
<dbReference type="OrthoDB" id="9807535at2"/>
<sequence length="131" mass="14113">MAYMLFMVEPVGQRRTRTPEEGRAVFKRMVEWGDDLKARGLLLDVQSLSGTDSAARVQVRNGKARVVDGPFAEAKEMVGGYFLVNVKTQAEAVALASQCPAAEWCTVEVRSLAPCYDESTAGASSAAATTH</sequence>
<comment type="similarity">
    <text evidence="1">Belongs to the YciI family.</text>
</comment>
<dbReference type="InterPro" id="IPR011008">
    <property type="entry name" value="Dimeric_a/b-barrel"/>
</dbReference>
<comment type="caution">
    <text evidence="3">The sequence shown here is derived from an EMBL/GenBank/DDBJ whole genome shotgun (WGS) entry which is preliminary data.</text>
</comment>
<dbReference type="PANTHER" id="PTHR35174:SF3">
    <property type="entry name" value="BLL7171 PROTEIN"/>
    <property type="match status" value="1"/>
</dbReference>
<evidence type="ECO:0000259" key="2">
    <source>
        <dbReference type="Pfam" id="PF03795"/>
    </source>
</evidence>
<gene>
    <name evidence="3" type="ORF">DZC73_24925</name>
</gene>
<reference evidence="3 4" key="1">
    <citation type="submission" date="2018-08" db="EMBL/GenBank/DDBJ databases">
        <authorList>
            <person name="Khan S.A."/>
            <person name="Jeon C.O."/>
            <person name="Chun B.H."/>
            <person name="Jeong S.E."/>
        </authorList>
    </citation>
    <scope>NUCLEOTIDE SEQUENCE [LARGE SCALE GENOMIC DNA]</scope>
    <source>
        <strain evidence="3 4">S-16</strain>
    </source>
</reference>
<evidence type="ECO:0000256" key="1">
    <source>
        <dbReference type="ARBA" id="ARBA00007689"/>
    </source>
</evidence>
<feature type="domain" description="YCII-related" evidence="2">
    <location>
        <begin position="14"/>
        <end position="112"/>
    </location>
</feature>
<dbReference type="Gene3D" id="3.30.70.1060">
    <property type="entry name" value="Dimeric alpha+beta barrel"/>
    <property type="match status" value="1"/>
</dbReference>
<keyword evidence="4" id="KW-1185">Reference proteome</keyword>
<dbReference type="EMBL" id="QUSW01000008">
    <property type="protein sequence ID" value="RQP22236.1"/>
    <property type="molecule type" value="Genomic_DNA"/>
</dbReference>
<protein>
    <submittedName>
        <fullName evidence="3">Dehydrogenase</fullName>
    </submittedName>
</protein>
<proteinExistence type="inferred from homology"/>
<dbReference type="AlphaFoldDB" id="A0A3N7HME8"/>
<dbReference type="Pfam" id="PF03795">
    <property type="entry name" value="YCII"/>
    <property type="match status" value="1"/>
</dbReference>
<evidence type="ECO:0000313" key="3">
    <source>
        <dbReference type="EMBL" id="RQP22236.1"/>
    </source>
</evidence>
<dbReference type="PANTHER" id="PTHR35174">
    <property type="entry name" value="BLL7171 PROTEIN-RELATED"/>
    <property type="match status" value="1"/>
</dbReference>
<accession>A0A3N7HME8</accession>
<name>A0A3N7HME8_9BURK</name>
<dbReference type="SUPFAM" id="SSF54909">
    <property type="entry name" value="Dimeric alpha+beta barrel"/>
    <property type="match status" value="1"/>
</dbReference>
<reference evidence="3 4" key="2">
    <citation type="submission" date="2018-12" db="EMBL/GenBank/DDBJ databases">
        <title>Rhizobacter gummiphilus sp. nov., a rubber-degrading bacterium isolated from the soil of a botanical garden in Japan.</title>
        <authorList>
            <person name="Shunsuke S.S."/>
        </authorList>
    </citation>
    <scope>NUCLEOTIDE SEQUENCE [LARGE SCALE GENOMIC DNA]</scope>
    <source>
        <strain evidence="3 4">S-16</strain>
    </source>
</reference>
<dbReference type="Proteomes" id="UP000267464">
    <property type="component" value="Unassembled WGS sequence"/>
</dbReference>